<dbReference type="Proteomes" id="UP000515150">
    <property type="component" value="Chromosome 4"/>
</dbReference>
<name>A0A9W2XQR8_BETSP</name>
<feature type="repeat" description="ANK" evidence="3">
    <location>
        <begin position="104"/>
        <end position="136"/>
    </location>
</feature>
<feature type="repeat" description="ANK" evidence="3">
    <location>
        <begin position="71"/>
        <end position="103"/>
    </location>
</feature>
<dbReference type="InterPro" id="IPR002110">
    <property type="entry name" value="Ankyrin_rpt"/>
</dbReference>
<dbReference type="AlphaFoldDB" id="A0A9W2XQR8"/>
<dbReference type="PANTHER" id="PTHR24201:SF14">
    <property type="entry name" value="CYCLIN-DEPENDENT KINASE 4 INHIBITOR C-LIKE"/>
    <property type="match status" value="1"/>
</dbReference>
<dbReference type="CTD" id="1031"/>
<dbReference type="PROSITE" id="PS50088">
    <property type="entry name" value="ANK_REPEAT"/>
    <property type="match status" value="2"/>
</dbReference>
<keyword evidence="4" id="KW-1185">Reference proteome</keyword>
<dbReference type="Gene3D" id="1.25.40.20">
    <property type="entry name" value="Ankyrin repeat-containing domain"/>
    <property type="match status" value="1"/>
</dbReference>
<accession>A0A9W2XQR8</accession>
<dbReference type="OrthoDB" id="163438at2759"/>
<gene>
    <name evidence="5" type="primary">cdkn2c</name>
</gene>
<organism evidence="4 5">
    <name type="scientific">Betta splendens</name>
    <name type="common">Siamese fighting fish</name>
    <dbReference type="NCBI Taxonomy" id="158456"/>
    <lineage>
        <taxon>Eukaryota</taxon>
        <taxon>Metazoa</taxon>
        <taxon>Chordata</taxon>
        <taxon>Craniata</taxon>
        <taxon>Vertebrata</taxon>
        <taxon>Euteleostomi</taxon>
        <taxon>Actinopterygii</taxon>
        <taxon>Neopterygii</taxon>
        <taxon>Teleostei</taxon>
        <taxon>Neoteleostei</taxon>
        <taxon>Acanthomorphata</taxon>
        <taxon>Anabantaria</taxon>
        <taxon>Anabantiformes</taxon>
        <taxon>Anabantoidei</taxon>
        <taxon>Osphronemidae</taxon>
        <taxon>Betta</taxon>
    </lineage>
</organism>
<sequence length="165" mass="17191">MADSSLSDQLCKASATGNLRVVLLILENGADVNGFNKFKRTALQVVMLGHAAVADALLRNGADPNVRDPLLGLCVIHDAAREGFVDTVRVLIGHGADVNVADARGNLPLHLAAREGHVEVVEALLGLTAEPRAVNGEGVTAAQLARSCGKEDAASCIEMYLTSPT</sequence>
<keyword evidence="2 3" id="KW-0040">ANK repeat</keyword>
<dbReference type="Pfam" id="PF12796">
    <property type="entry name" value="Ank_2"/>
    <property type="match status" value="1"/>
</dbReference>
<evidence type="ECO:0000256" key="3">
    <source>
        <dbReference type="PROSITE-ProRule" id="PRU00023"/>
    </source>
</evidence>
<dbReference type="PROSITE" id="PS50297">
    <property type="entry name" value="ANK_REP_REGION"/>
    <property type="match status" value="2"/>
</dbReference>
<dbReference type="InterPro" id="IPR036770">
    <property type="entry name" value="Ankyrin_rpt-contain_sf"/>
</dbReference>
<dbReference type="InterPro" id="IPR050776">
    <property type="entry name" value="Ank_Repeat/CDKN_Inhibitor"/>
</dbReference>
<protein>
    <submittedName>
        <fullName evidence="5">Cyclin-dependent kinase 4 inhibitor C isoform X1</fullName>
    </submittedName>
</protein>
<dbReference type="SMART" id="SM00248">
    <property type="entry name" value="ANK"/>
    <property type="match status" value="4"/>
</dbReference>
<evidence type="ECO:0000256" key="2">
    <source>
        <dbReference type="ARBA" id="ARBA00023043"/>
    </source>
</evidence>
<reference evidence="5" key="1">
    <citation type="submission" date="2025-08" db="UniProtKB">
        <authorList>
            <consortium name="RefSeq"/>
        </authorList>
    </citation>
    <scope>IDENTIFICATION</scope>
</reference>
<proteinExistence type="predicted"/>
<evidence type="ECO:0000313" key="4">
    <source>
        <dbReference type="Proteomes" id="UP000515150"/>
    </source>
</evidence>
<dbReference type="GeneID" id="114853933"/>
<dbReference type="RefSeq" id="XP_055363991.1">
    <property type="nucleotide sequence ID" value="XM_055508016.1"/>
</dbReference>
<dbReference type="GO" id="GO:0005634">
    <property type="term" value="C:nucleus"/>
    <property type="evidence" value="ECO:0007669"/>
    <property type="project" value="TreeGrafter"/>
</dbReference>
<dbReference type="PANTHER" id="PTHR24201">
    <property type="entry name" value="ANK_REP_REGION DOMAIN-CONTAINING PROTEIN"/>
    <property type="match status" value="1"/>
</dbReference>
<evidence type="ECO:0000256" key="1">
    <source>
        <dbReference type="ARBA" id="ARBA00022737"/>
    </source>
</evidence>
<keyword evidence="1" id="KW-0677">Repeat</keyword>
<dbReference type="SUPFAM" id="SSF48403">
    <property type="entry name" value="Ankyrin repeat"/>
    <property type="match status" value="1"/>
</dbReference>
<evidence type="ECO:0000313" key="5">
    <source>
        <dbReference type="RefSeq" id="XP_055363991.1"/>
    </source>
</evidence>